<dbReference type="PANTHER" id="PTHR11848">
    <property type="entry name" value="TGF-BETA FAMILY"/>
    <property type="match status" value="1"/>
</dbReference>
<dbReference type="Pfam" id="PF00019">
    <property type="entry name" value="TGF_beta"/>
    <property type="match status" value="1"/>
</dbReference>
<organism evidence="10 11">
    <name type="scientific">Scylla paramamosain</name>
    <name type="common">Mud crab</name>
    <dbReference type="NCBI Taxonomy" id="85552"/>
    <lineage>
        <taxon>Eukaryota</taxon>
        <taxon>Metazoa</taxon>
        <taxon>Ecdysozoa</taxon>
        <taxon>Arthropoda</taxon>
        <taxon>Crustacea</taxon>
        <taxon>Multicrustacea</taxon>
        <taxon>Malacostraca</taxon>
        <taxon>Eumalacostraca</taxon>
        <taxon>Eucarida</taxon>
        <taxon>Decapoda</taxon>
        <taxon>Pleocyemata</taxon>
        <taxon>Brachyura</taxon>
        <taxon>Eubrachyura</taxon>
        <taxon>Portunoidea</taxon>
        <taxon>Portunidae</taxon>
        <taxon>Portuninae</taxon>
        <taxon>Scylla</taxon>
    </lineage>
</organism>
<evidence type="ECO:0000259" key="9">
    <source>
        <dbReference type="PROSITE" id="PS51362"/>
    </source>
</evidence>
<dbReference type="GO" id="GO:0008083">
    <property type="term" value="F:growth factor activity"/>
    <property type="evidence" value="ECO:0007669"/>
    <property type="project" value="UniProtKB-KW"/>
</dbReference>
<name>A0AAW0UEJ7_SCYPA</name>
<dbReference type="InterPro" id="IPR015615">
    <property type="entry name" value="TGF-beta-rel"/>
</dbReference>
<protein>
    <recommendedName>
        <fullName evidence="9">TGF-beta family profile domain-containing protein</fullName>
    </recommendedName>
</protein>
<evidence type="ECO:0000256" key="4">
    <source>
        <dbReference type="ARBA" id="ARBA00023030"/>
    </source>
</evidence>
<keyword evidence="4 6" id="KW-0339">Growth factor</keyword>
<feature type="compositionally biased region" description="Basic and acidic residues" evidence="7">
    <location>
        <begin position="35"/>
        <end position="47"/>
    </location>
</feature>
<evidence type="ECO:0000256" key="5">
    <source>
        <dbReference type="ARBA" id="ARBA00023157"/>
    </source>
</evidence>
<dbReference type="CDD" id="cd13751">
    <property type="entry name" value="TGF_beta_GDF8_like"/>
    <property type="match status" value="1"/>
</dbReference>
<feature type="signal peptide" evidence="8">
    <location>
        <begin position="1"/>
        <end position="21"/>
    </location>
</feature>
<evidence type="ECO:0000256" key="6">
    <source>
        <dbReference type="RuleBase" id="RU000354"/>
    </source>
</evidence>
<accession>A0AAW0UEJ7</accession>
<evidence type="ECO:0000313" key="11">
    <source>
        <dbReference type="Proteomes" id="UP001487740"/>
    </source>
</evidence>
<dbReference type="Proteomes" id="UP001487740">
    <property type="component" value="Unassembled WGS sequence"/>
</dbReference>
<dbReference type="InterPro" id="IPR017948">
    <property type="entry name" value="TGFb_CS"/>
</dbReference>
<comment type="similarity">
    <text evidence="2 6">Belongs to the TGF-beta family.</text>
</comment>
<dbReference type="InterPro" id="IPR001839">
    <property type="entry name" value="TGF-b_C"/>
</dbReference>
<evidence type="ECO:0000256" key="8">
    <source>
        <dbReference type="SAM" id="SignalP"/>
    </source>
</evidence>
<proteinExistence type="inferred from homology"/>
<dbReference type="SMART" id="SM00204">
    <property type="entry name" value="TGFB"/>
    <property type="match status" value="1"/>
</dbReference>
<feature type="compositionally biased region" description="Basic residues" evidence="7">
    <location>
        <begin position="24"/>
        <end position="34"/>
    </location>
</feature>
<feature type="domain" description="TGF-beta family profile" evidence="9">
    <location>
        <begin position="340"/>
        <end position="453"/>
    </location>
</feature>
<evidence type="ECO:0000256" key="2">
    <source>
        <dbReference type="ARBA" id="ARBA00006656"/>
    </source>
</evidence>
<dbReference type="SUPFAM" id="SSF57501">
    <property type="entry name" value="Cystine-knot cytokines"/>
    <property type="match status" value="1"/>
</dbReference>
<feature type="chain" id="PRO_5043340111" description="TGF-beta family profile domain-containing protein" evidence="8">
    <location>
        <begin position="22"/>
        <end position="453"/>
    </location>
</feature>
<dbReference type="InterPro" id="IPR001111">
    <property type="entry name" value="TGF-b_propeptide"/>
</dbReference>
<dbReference type="EMBL" id="JARAKH010000014">
    <property type="protein sequence ID" value="KAK8397356.1"/>
    <property type="molecule type" value="Genomic_DNA"/>
</dbReference>
<evidence type="ECO:0000313" key="10">
    <source>
        <dbReference type="EMBL" id="KAK8397356.1"/>
    </source>
</evidence>
<dbReference type="Pfam" id="PF00688">
    <property type="entry name" value="TGFb_propeptide"/>
    <property type="match status" value="1"/>
</dbReference>
<evidence type="ECO:0000256" key="3">
    <source>
        <dbReference type="ARBA" id="ARBA00022525"/>
    </source>
</evidence>
<evidence type="ECO:0000256" key="7">
    <source>
        <dbReference type="SAM" id="MobiDB-lite"/>
    </source>
</evidence>
<dbReference type="PROSITE" id="PS00250">
    <property type="entry name" value="TGF_BETA_1"/>
    <property type="match status" value="1"/>
</dbReference>
<dbReference type="Gene3D" id="2.10.90.10">
    <property type="entry name" value="Cystine-knot cytokines"/>
    <property type="match status" value="1"/>
</dbReference>
<dbReference type="InterPro" id="IPR029034">
    <property type="entry name" value="Cystine-knot_cytokine"/>
</dbReference>
<keyword evidence="8" id="KW-0732">Signal</keyword>
<sequence>MQWKRLVLVALVVLLQGLAEARSRRNTTRTRQNRRTQERFRGVESRPSDYQGEVQPLAPPHHSLRQQHAYRGQPGGRVRHFQGRHHVHHHSPHHAHHPQQLAADRHECPNCYQLEMRKKLRLAQIKDRVLTATGLINPPNMTGVVLSSNPDVQGIIQTMEVPTAYLQEPLYNEDEPDVKTEMLFFPVQPGNGYTPSPAPPDLNIPEGTDVLYFNLSRTPLGNRAKRAILHVWLKPTVSELLRQLPVSIYKVSRPQIPGGEIEKKSVTTVMESFNPYEGNWVKIEIYQLLQEWLTRPEENLGLIVEALDSQGQQVAVTDPQESPSNAPLLEIHTEDSNRSRARRNSGNVMCTNENESRCCRYHLTVNFVEMGWDFIVAPKVYEANFCNGECPFLYAHKYAHTALIQKMNSTNAQHGPCCGARKLSPMKMLYYDHDHMIKFDIINDMVVDRCGCS</sequence>
<dbReference type="PROSITE" id="PS51362">
    <property type="entry name" value="TGF_BETA_2"/>
    <property type="match status" value="1"/>
</dbReference>
<keyword evidence="3" id="KW-0964">Secreted</keyword>
<dbReference type="Gene3D" id="2.60.120.970">
    <property type="match status" value="1"/>
</dbReference>
<evidence type="ECO:0000256" key="1">
    <source>
        <dbReference type="ARBA" id="ARBA00004613"/>
    </source>
</evidence>
<comment type="caution">
    <text evidence="10">The sequence shown here is derived from an EMBL/GenBank/DDBJ whole genome shotgun (WGS) entry which is preliminary data.</text>
</comment>
<keyword evidence="11" id="KW-1185">Reference proteome</keyword>
<dbReference type="AlphaFoldDB" id="A0AAW0UEJ7"/>
<comment type="subcellular location">
    <subcellularLocation>
        <location evidence="1">Secreted</location>
    </subcellularLocation>
</comment>
<feature type="region of interest" description="Disordered" evidence="7">
    <location>
        <begin position="23"/>
        <end position="61"/>
    </location>
</feature>
<keyword evidence="5" id="KW-1015">Disulfide bond</keyword>
<dbReference type="GO" id="GO:0005615">
    <property type="term" value="C:extracellular space"/>
    <property type="evidence" value="ECO:0007669"/>
    <property type="project" value="TreeGrafter"/>
</dbReference>
<dbReference type="PANTHER" id="PTHR11848:SF262">
    <property type="entry name" value="LD29161P"/>
    <property type="match status" value="1"/>
</dbReference>
<gene>
    <name evidence="10" type="ORF">O3P69_004814</name>
</gene>
<dbReference type="GO" id="GO:0005125">
    <property type="term" value="F:cytokine activity"/>
    <property type="evidence" value="ECO:0007669"/>
    <property type="project" value="TreeGrafter"/>
</dbReference>
<reference evidence="10 11" key="1">
    <citation type="submission" date="2023-03" db="EMBL/GenBank/DDBJ databases">
        <title>High-quality genome of Scylla paramamosain provides insights in environmental adaptation.</title>
        <authorList>
            <person name="Zhang L."/>
        </authorList>
    </citation>
    <scope>NUCLEOTIDE SEQUENCE [LARGE SCALE GENOMIC DNA]</scope>
    <source>
        <strain evidence="10">LZ_2023a</strain>
        <tissue evidence="10">Muscle</tissue>
    </source>
</reference>